<evidence type="ECO:0000256" key="1">
    <source>
        <dbReference type="SAM" id="MobiDB-lite"/>
    </source>
</evidence>
<gene>
    <name evidence="2" type="ORF">PROQFM164_S01g000014</name>
</gene>
<evidence type="ECO:0000313" key="2">
    <source>
        <dbReference type="EMBL" id="CDM26205.1"/>
    </source>
</evidence>
<feature type="compositionally biased region" description="Polar residues" evidence="1">
    <location>
        <begin position="346"/>
        <end position="362"/>
    </location>
</feature>
<dbReference type="EMBL" id="HG792015">
    <property type="protein sequence ID" value="CDM26205.1"/>
    <property type="molecule type" value="Genomic_DNA"/>
</dbReference>
<reference evidence="2" key="1">
    <citation type="journal article" date="2014" name="Nat. Commun.">
        <title>Multiple recent horizontal transfers of a large genomic region in cheese making fungi.</title>
        <authorList>
            <person name="Cheeseman K."/>
            <person name="Ropars J."/>
            <person name="Renault P."/>
            <person name="Dupont J."/>
            <person name="Gouzy J."/>
            <person name="Branca A."/>
            <person name="Abraham A.L."/>
            <person name="Ceppi M."/>
            <person name="Conseiller E."/>
            <person name="Debuchy R."/>
            <person name="Malagnac F."/>
            <person name="Goarin A."/>
            <person name="Silar P."/>
            <person name="Lacoste S."/>
            <person name="Sallet E."/>
            <person name="Bensimon A."/>
            <person name="Giraud T."/>
            <person name="Brygoo Y."/>
        </authorList>
    </citation>
    <scope>NUCLEOTIDE SEQUENCE [LARGE SCALE GENOMIC DNA]</scope>
    <source>
        <strain evidence="2">FM164</strain>
    </source>
</reference>
<feature type="compositionally biased region" description="Basic residues" evidence="1">
    <location>
        <begin position="85"/>
        <end position="96"/>
    </location>
</feature>
<feature type="region of interest" description="Disordered" evidence="1">
    <location>
        <begin position="615"/>
        <end position="673"/>
    </location>
</feature>
<feature type="region of interest" description="Disordered" evidence="1">
    <location>
        <begin position="232"/>
        <end position="251"/>
    </location>
</feature>
<feature type="region of interest" description="Disordered" evidence="1">
    <location>
        <begin position="78"/>
        <end position="100"/>
    </location>
</feature>
<feature type="region of interest" description="Disordered" evidence="1">
    <location>
        <begin position="302"/>
        <end position="323"/>
    </location>
</feature>
<keyword evidence="3" id="KW-1185">Reference proteome</keyword>
<name>W6PQN3_PENRF</name>
<feature type="compositionally biased region" description="Polar residues" evidence="1">
    <location>
        <begin position="492"/>
        <end position="514"/>
    </location>
</feature>
<dbReference type="OrthoDB" id="10330448at2759"/>
<feature type="compositionally biased region" description="Polar residues" evidence="1">
    <location>
        <begin position="302"/>
        <end position="318"/>
    </location>
</feature>
<feature type="region of interest" description="Disordered" evidence="1">
    <location>
        <begin position="338"/>
        <end position="375"/>
    </location>
</feature>
<accession>W6PQN3</accession>
<evidence type="ECO:0000313" key="3">
    <source>
        <dbReference type="Proteomes" id="UP000030686"/>
    </source>
</evidence>
<organism evidence="2 3">
    <name type="scientific">Penicillium roqueforti (strain FM164)</name>
    <dbReference type="NCBI Taxonomy" id="1365484"/>
    <lineage>
        <taxon>Eukaryota</taxon>
        <taxon>Fungi</taxon>
        <taxon>Dikarya</taxon>
        <taxon>Ascomycota</taxon>
        <taxon>Pezizomycotina</taxon>
        <taxon>Eurotiomycetes</taxon>
        <taxon>Eurotiomycetidae</taxon>
        <taxon>Eurotiales</taxon>
        <taxon>Aspergillaceae</taxon>
        <taxon>Penicillium</taxon>
    </lineage>
</organism>
<dbReference type="AlphaFoldDB" id="W6PQN3"/>
<proteinExistence type="predicted"/>
<protein>
    <submittedName>
        <fullName evidence="2">Genomic scaffold, ProqFM164S01</fullName>
    </submittedName>
</protein>
<dbReference type="Proteomes" id="UP000030686">
    <property type="component" value="Unassembled WGS sequence"/>
</dbReference>
<sequence length="832" mass="91684">MTSVMNQLASEAIKVNNTVLEEIGKRVQVLRHFPQPGQRSAASSFPERDLVSVESPAILSTAGADTYFLDGFAVETQDPKVQGSTKRRSATKRSSSKNKLWPPHVLKQLPGWFEDQVQRNFSQDEIAQHFEEKFEQKRTFNALEAMLYKLIGKSPYRKRGKRSSVSSRPHVHTLHLAPSILPYIVADNSEDENPVAHPDAQPIDLTPESSNSEVVLEYGLVNGESGCLGASQGHMLQPGQCPETEEPSKDLPDVSDMMAEAPWQLEDPDIDNSIHAIEADLRRGGSHTPQGPPVEVAPMQMNQSALSQGSRPDNTSGQGLVDPLNRVSLNENTQHEPEDFFDASSLARTTTPSQTSQPNRHGSSTEDHPLNCGNSGTSANFIEGGLAEEEIVRRCLLERSQSQTVRLHRPWRIEVVNQLPQWLMTRKHLSKDRLEVEFLRDFKHYRTSSAISAACRKKRKAEARQNIAPSSSSPILQPRAVSVASDAIETSRMPNTIASQGTSSLNPSYLSSKEMSAPENSPLERYPQRTQQQIPEDREGSFSNHSFFSHGDQEAVDTIPPASVASSCAPAQTPVSQHVWVADDILGMDNPNDPSLAQSIAVNDGNALQTRLNVESTTPQAQLERGYHGALNDGERGRQTSTPPEVPVGQESNDQNGARRPPPKAFGEGQAWRHDRKMADSTLEATGDQSYLPAVDTRRPQLEISPNLQTTPQVQAKPVTVPSANNSRTFHITKQIQDDSSGFQASSPGVDFRRAHKAQSPTQPNPQMGWVWAQFSGPPMGRGPIVRAHEAFGGAHWAPNSANMPILGIYISYVEFPSIFEYLSYRLRPLID</sequence>
<feature type="region of interest" description="Disordered" evidence="1">
    <location>
        <begin position="492"/>
        <end position="549"/>
    </location>
</feature>